<evidence type="ECO:0000313" key="3">
    <source>
        <dbReference type="Proteomes" id="UP000553632"/>
    </source>
</evidence>
<dbReference type="Proteomes" id="UP000553632">
    <property type="component" value="Unassembled WGS sequence"/>
</dbReference>
<feature type="non-terminal residue" evidence="2">
    <location>
        <position position="237"/>
    </location>
</feature>
<sequence length="237" mass="26075">MSTAGGAYQDGTGPREGGPAGITIDLPAHHPLYPGDLADMSPLRHSLSRPERRQSSINVLGFDLYDAVEVEQKGWRGAKEWVPGTIVQVNAHNNTFDVKVLKPNQEGEVLENVSPVRMRRIAESRHPHQQKGRDSPQLGPVPGDSPTHGGQDFLKQRHLGAADACEIMDEFNFQMQASLFTSKVLKQLDSVPESDLMAVSPCVKSLAHVRERTRSRVESGEGPLLDRFFFQCDTDAA</sequence>
<comment type="caution">
    <text evidence="2">The sequence shown here is derived from an EMBL/GenBank/DDBJ whole genome shotgun (WGS) entry which is preliminary data.</text>
</comment>
<feature type="compositionally biased region" description="Basic and acidic residues" evidence="1">
    <location>
        <begin position="123"/>
        <end position="134"/>
    </location>
</feature>
<dbReference type="AlphaFoldDB" id="A0A7J6U256"/>
<organism evidence="2 3">
    <name type="scientific">Perkinsus olseni</name>
    <name type="common">Perkinsus atlanticus</name>
    <dbReference type="NCBI Taxonomy" id="32597"/>
    <lineage>
        <taxon>Eukaryota</taxon>
        <taxon>Sar</taxon>
        <taxon>Alveolata</taxon>
        <taxon>Perkinsozoa</taxon>
        <taxon>Perkinsea</taxon>
        <taxon>Perkinsida</taxon>
        <taxon>Perkinsidae</taxon>
        <taxon>Perkinsus</taxon>
    </lineage>
</organism>
<gene>
    <name evidence="2" type="primary">PPEF2_2</name>
    <name evidence="2" type="ORF">FOZ63_008954</name>
</gene>
<evidence type="ECO:0000313" key="2">
    <source>
        <dbReference type="EMBL" id="KAF4750816.1"/>
    </source>
</evidence>
<protein>
    <submittedName>
        <fullName evidence="2">Protein phosphatase, EF-hand calcium binding domain</fullName>
    </submittedName>
</protein>
<evidence type="ECO:0000256" key="1">
    <source>
        <dbReference type="SAM" id="MobiDB-lite"/>
    </source>
</evidence>
<proteinExistence type="predicted"/>
<dbReference type="EMBL" id="JABANO010007027">
    <property type="protein sequence ID" value="KAF4750816.1"/>
    <property type="molecule type" value="Genomic_DNA"/>
</dbReference>
<name>A0A7J6U256_PEROL</name>
<reference evidence="2 3" key="1">
    <citation type="submission" date="2020-04" db="EMBL/GenBank/DDBJ databases">
        <title>Perkinsus olseni comparative genomics.</title>
        <authorList>
            <person name="Bogema D.R."/>
        </authorList>
    </citation>
    <scope>NUCLEOTIDE SEQUENCE [LARGE SCALE GENOMIC DNA]</scope>
    <source>
        <strain evidence="2 3">ATCC PRA-207</strain>
    </source>
</reference>
<feature type="region of interest" description="Disordered" evidence="1">
    <location>
        <begin position="1"/>
        <end position="27"/>
    </location>
</feature>
<feature type="region of interest" description="Disordered" evidence="1">
    <location>
        <begin position="123"/>
        <end position="152"/>
    </location>
</feature>
<accession>A0A7J6U256</accession>
<keyword evidence="3" id="KW-1185">Reference proteome</keyword>